<name>A0A8H4PMD0_9HYPO</name>
<dbReference type="PANTHER" id="PTHR15840">
    <property type="entry name" value="CGI-121 FAMILY MEMBER"/>
    <property type="match status" value="1"/>
</dbReference>
<reference evidence="9 10" key="1">
    <citation type="journal article" date="2020" name="Genome Biol. Evol.">
        <title>A new high-quality draft genome assembly of the Chinese cordyceps Ophiocordyceps sinensis.</title>
        <authorList>
            <person name="Shu R."/>
            <person name="Zhang J."/>
            <person name="Meng Q."/>
            <person name="Zhang H."/>
            <person name="Zhou G."/>
            <person name="Li M."/>
            <person name="Wu P."/>
            <person name="Zhao Y."/>
            <person name="Chen C."/>
            <person name="Qin Q."/>
        </authorList>
    </citation>
    <scope>NUCLEOTIDE SEQUENCE [LARGE SCALE GENOMIC DNA]</scope>
    <source>
        <strain evidence="9 10">IOZ07</strain>
    </source>
</reference>
<protein>
    <recommendedName>
        <fullName evidence="4">EKC/KEOPS complex subunit CGI121</fullName>
    </recommendedName>
    <alternativeName>
        <fullName evidence="3">EKC/KEOPS complex subunit cgi121</fullName>
    </alternativeName>
</protein>
<proteinExistence type="inferred from homology"/>
<dbReference type="GO" id="GO:0000408">
    <property type="term" value="C:EKC/KEOPS complex"/>
    <property type="evidence" value="ECO:0007669"/>
    <property type="project" value="TreeGrafter"/>
</dbReference>
<comment type="similarity">
    <text evidence="2 8">Belongs to the CGI121/TPRKB family.</text>
</comment>
<evidence type="ECO:0000256" key="7">
    <source>
        <dbReference type="ARBA" id="ARBA00025043"/>
    </source>
</evidence>
<evidence type="ECO:0000256" key="8">
    <source>
        <dbReference type="RuleBase" id="RU004398"/>
    </source>
</evidence>
<evidence type="ECO:0000256" key="6">
    <source>
        <dbReference type="ARBA" id="ARBA00023242"/>
    </source>
</evidence>
<dbReference type="Pfam" id="PF08617">
    <property type="entry name" value="CGI-121"/>
    <property type="match status" value="1"/>
</dbReference>
<dbReference type="GO" id="GO:0005634">
    <property type="term" value="C:nucleus"/>
    <property type="evidence" value="ECO:0007669"/>
    <property type="project" value="UniProtKB-SubCell"/>
</dbReference>
<dbReference type="EMBL" id="JAAVMX010000008">
    <property type="protein sequence ID" value="KAF4505734.1"/>
    <property type="molecule type" value="Genomic_DNA"/>
</dbReference>
<dbReference type="AlphaFoldDB" id="A0A8H4PMD0"/>
<evidence type="ECO:0000313" key="10">
    <source>
        <dbReference type="Proteomes" id="UP000557566"/>
    </source>
</evidence>
<evidence type="ECO:0000256" key="5">
    <source>
        <dbReference type="ARBA" id="ARBA00022694"/>
    </source>
</evidence>
<dbReference type="InterPro" id="IPR036504">
    <property type="entry name" value="CGI121/TPRKB_sf"/>
</dbReference>
<sequence length="214" mass="23459">MSLETVALEHLPVSHTVRFALFRHVENAAFLHQQLLARNAAFEYALIDASVIFSRRQLLSAVFKATLAAVNGSLKTPNVHSETVTSLSASSNIADAYRRFGVSPTTKDLLVVKVTFATEANPEPPSAETIWDHLTANVEGQAMSVTDENISAATDLPKVRKYYKLNGLAWLDAIKDEQKKRSEVEMLILDAMALRGAMETGHSYICGRNASTPD</sequence>
<keyword evidence="5" id="KW-0819">tRNA processing</keyword>
<comment type="function">
    <text evidence="7">Component of the EKC/KEOPS complex that is required for the formation of a threonylcarbamoyl group on adenosine at position 37 (t(6)A37) in tRNAs that read codons beginning with adenine. The complex is probably involved in the transfer of the threonylcarbamoyl moiety of threonylcarbamoyl-AMP (TC-AMP) to the N6 group of A37. CGI121 acts as an allosteric effector that regulates the t(6)A activity of the complex. The EKC/KEOPS complex also promotes both telomere uncapping and telomere elongation. The complex is required for efficient recruitment of transcriptional coactivators. CGI121 is not required for tRNA modification.</text>
</comment>
<dbReference type="GO" id="GO:0002949">
    <property type="term" value="P:tRNA threonylcarbamoyladenosine modification"/>
    <property type="evidence" value="ECO:0007669"/>
    <property type="project" value="TreeGrafter"/>
</dbReference>
<keyword evidence="6 8" id="KW-0539">Nucleus</keyword>
<dbReference type="SUPFAM" id="SSF143870">
    <property type="entry name" value="PF0523-like"/>
    <property type="match status" value="1"/>
</dbReference>
<organism evidence="9 10">
    <name type="scientific">Ophiocordyceps sinensis</name>
    <dbReference type="NCBI Taxonomy" id="72228"/>
    <lineage>
        <taxon>Eukaryota</taxon>
        <taxon>Fungi</taxon>
        <taxon>Dikarya</taxon>
        <taxon>Ascomycota</taxon>
        <taxon>Pezizomycotina</taxon>
        <taxon>Sordariomycetes</taxon>
        <taxon>Hypocreomycetidae</taxon>
        <taxon>Hypocreales</taxon>
        <taxon>Ophiocordycipitaceae</taxon>
        <taxon>Ophiocordyceps</taxon>
    </lineage>
</organism>
<dbReference type="GO" id="GO:0005829">
    <property type="term" value="C:cytosol"/>
    <property type="evidence" value="ECO:0007669"/>
    <property type="project" value="TreeGrafter"/>
</dbReference>
<accession>A0A8H4PMD0</accession>
<comment type="subcellular location">
    <subcellularLocation>
        <location evidence="1">Nucleus</location>
    </subcellularLocation>
</comment>
<dbReference type="PANTHER" id="PTHR15840:SF10">
    <property type="entry name" value="EKC_KEOPS COMPLEX SUBUNIT TPRKB"/>
    <property type="match status" value="1"/>
</dbReference>
<gene>
    <name evidence="9" type="ORF">G6O67_007652</name>
</gene>
<evidence type="ECO:0000256" key="3">
    <source>
        <dbReference type="ARBA" id="ARBA00015316"/>
    </source>
</evidence>
<dbReference type="OrthoDB" id="329139at2759"/>
<evidence type="ECO:0000256" key="4">
    <source>
        <dbReference type="ARBA" id="ARBA00016009"/>
    </source>
</evidence>
<dbReference type="Proteomes" id="UP000557566">
    <property type="component" value="Unassembled WGS sequence"/>
</dbReference>
<keyword evidence="10" id="KW-1185">Reference proteome</keyword>
<evidence type="ECO:0000313" key="9">
    <source>
        <dbReference type="EMBL" id="KAF4505734.1"/>
    </source>
</evidence>
<dbReference type="InterPro" id="IPR013926">
    <property type="entry name" value="CGI121/TPRKB"/>
</dbReference>
<evidence type="ECO:0000256" key="1">
    <source>
        <dbReference type="ARBA" id="ARBA00004123"/>
    </source>
</evidence>
<dbReference type="Gene3D" id="3.30.2380.10">
    <property type="entry name" value="CGI121/TPRKB"/>
    <property type="match status" value="1"/>
</dbReference>
<evidence type="ECO:0000256" key="2">
    <source>
        <dbReference type="ARBA" id="ARBA00005546"/>
    </source>
</evidence>
<comment type="caution">
    <text evidence="9">The sequence shown here is derived from an EMBL/GenBank/DDBJ whole genome shotgun (WGS) entry which is preliminary data.</text>
</comment>